<evidence type="ECO:0000313" key="3">
    <source>
        <dbReference type="EMBL" id="CAK9059110.1"/>
    </source>
</evidence>
<evidence type="ECO:0008006" key="5">
    <source>
        <dbReference type="Google" id="ProtNLM"/>
    </source>
</evidence>
<evidence type="ECO:0000313" key="4">
    <source>
        <dbReference type="Proteomes" id="UP001642484"/>
    </source>
</evidence>
<comment type="caution">
    <text evidence="3">The sequence shown here is derived from an EMBL/GenBank/DDBJ whole genome shotgun (WGS) entry which is preliminary data.</text>
</comment>
<keyword evidence="4" id="KW-1185">Reference proteome</keyword>
<feature type="transmembrane region" description="Helical" evidence="2">
    <location>
        <begin position="499"/>
        <end position="520"/>
    </location>
</feature>
<feature type="region of interest" description="Disordered" evidence="1">
    <location>
        <begin position="354"/>
        <end position="390"/>
    </location>
</feature>
<name>A0ABP0N5M4_9DINO</name>
<feature type="compositionally biased region" description="Polar residues" evidence="1">
    <location>
        <begin position="126"/>
        <end position="141"/>
    </location>
</feature>
<gene>
    <name evidence="3" type="ORF">CCMP2556_LOCUS29131</name>
</gene>
<feature type="transmembrane region" description="Helical" evidence="2">
    <location>
        <begin position="590"/>
        <end position="612"/>
    </location>
</feature>
<keyword evidence="2" id="KW-1133">Transmembrane helix</keyword>
<feature type="compositionally biased region" description="Low complexity" evidence="1">
    <location>
        <begin position="214"/>
        <end position="236"/>
    </location>
</feature>
<keyword evidence="2" id="KW-0472">Membrane</keyword>
<feature type="transmembrane region" description="Helical" evidence="2">
    <location>
        <begin position="557"/>
        <end position="578"/>
    </location>
</feature>
<evidence type="ECO:0000256" key="2">
    <source>
        <dbReference type="SAM" id="Phobius"/>
    </source>
</evidence>
<sequence length="853" mass="92470">MMALPPGSQPPCLDLVPSLDLLASDHSEDDGNGDEVVPEPTNAELLNAIRSFWSSMNEKMETLNRRIASLGGPMDRRQSMTSVASDNSSQPVKSTSAKKSQALKSAAMQALEMDISKIVPFRTVQRRGTTGSPNITDSATTGRFRDKKQRQKPKDVTNVTVRVVPLPDLPRKDLSSEVDEDQIHGAFAAKGAASQPEGREAKTAGSSMRACGERGSSLPRGSSSASVEKPPSSQSSTAKRLTGQNLRVEGIDMNEASMEPRSSGERMASLPRANSSASGERADRAASAPNSPPSQAVGMRHERSDSQPGPNHRTQSIQSSGGGSVRARRSSVDLQRAVSRGNLTEVFKVRESQLTADLKPSSARPPSPRDPSGASGDGSIESHSPTKPVSLLEQLDVPAVQEHSHEDEEEDVEAPRSWWRHLSPLQTFVSGHLSKALGLVPILDGTGPFRYRQRVSMLYHWLVISYLLYGIVTVSYELSLCHFDSGMQPEICDASWPPLAVDLFLMLGSCLVLMSLGGFWNYADTTKLVAQSAEELMSYCEQNSLDEAWKSWSCSDALWALLTWVVLLIGRFGLYGWAVWKGEEQLDLSVVTFASKFSISTGVLIFACFWQVRTSHAMALIVNAWSACLLMGVCSCMESRNTWRRVSGLFRKTSRTFERCCGALGLIIVGLVFSALYDLRQGRGEEVLASVSVAVIIPGVLWTHACTTTACNRLPSLVTLCEGSDEDEDEEYTGLAMFLSLSECGFFVWDTCLTVGLVQKFLYFTAAMAGTIGFQTGHSSCADFGGSKTTPGFSGLALTCPREATDCFINGDRSSNLVGKYLMTGTAKLCCEDCLNPFMIRSLSTGGILLENV</sequence>
<feature type="compositionally biased region" description="Polar residues" evidence="1">
    <location>
        <begin position="79"/>
        <end position="92"/>
    </location>
</feature>
<organism evidence="3 4">
    <name type="scientific">Durusdinium trenchii</name>
    <dbReference type="NCBI Taxonomy" id="1381693"/>
    <lineage>
        <taxon>Eukaryota</taxon>
        <taxon>Sar</taxon>
        <taxon>Alveolata</taxon>
        <taxon>Dinophyceae</taxon>
        <taxon>Suessiales</taxon>
        <taxon>Symbiodiniaceae</taxon>
        <taxon>Durusdinium</taxon>
    </lineage>
</organism>
<feature type="region of interest" description="Disordered" evidence="1">
    <location>
        <begin position="126"/>
        <end position="157"/>
    </location>
</feature>
<dbReference type="Proteomes" id="UP001642484">
    <property type="component" value="Unassembled WGS sequence"/>
</dbReference>
<protein>
    <recommendedName>
        <fullName evidence="5">Transmembrane protein</fullName>
    </recommendedName>
</protein>
<feature type="region of interest" description="Disordered" evidence="1">
    <location>
        <begin position="72"/>
        <end position="99"/>
    </location>
</feature>
<proteinExistence type="predicted"/>
<dbReference type="EMBL" id="CAXAMN010021389">
    <property type="protein sequence ID" value="CAK9059110.1"/>
    <property type="molecule type" value="Genomic_DNA"/>
</dbReference>
<feature type="compositionally biased region" description="Low complexity" evidence="1">
    <location>
        <begin position="370"/>
        <end position="379"/>
    </location>
</feature>
<feature type="transmembrane region" description="Helical" evidence="2">
    <location>
        <begin position="458"/>
        <end position="478"/>
    </location>
</feature>
<feature type="region of interest" description="Disordered" evidence="1">
    <location>
        <begin position="187"/>
        <end position="333"/>
    </location>
</feature>
<feature type="transmembrane region" description="Helical" evidence="2">
    <location>
        <begin position="657"/>
        <end position="677"/>
    </location>
</feature>
<keyword evidence="2" id="KW-0812">Transmembrane</keyword>
<reference evidence="3 4" key="1">
    <citation type="submission" date="2024-02" db="EMBL/GenBank/DDBJ databases">
        <authorList>
            <person name="Chen Y."/>
            <person name="Shah S."/>
            <person name="Dougan E. K."/>
            <person name="Thang M."/>
            <person name="Chan C."/>
        </authorList>
    </citation>
    <scope>NUCLEOTIDE SEQUENCE [LARGE SCALE GENOMIC DNA]</scope>
</reference>
<feature type="compositionally biased region" description="Polar residues" evidence="1">
    <location>
        <begin position="306"/>
        <end position="318"/>
    </location>
</feature>
<evidence type="ECO:0000256" key="1">
    <source>
        <dbReference type="SAM" id="MobiDB-lite"/>
    </source>
</evidence>
<accession>A0ABP0N5M4</accession>